<keyword evidence="4 15" id="KW-0479">Metal-binding</keyword>
<dbReference type="InterPro" id="IPR015886">
    <property type="entry name" value="H2TH_FPG"/>
</dbReference>
<evidence type="ECO:0000259" key="17">
    <source>
        <dbReference type="PROSITE" id="PS51068"/>
    </source>
</evidence>
<dbReference type="Pfam" id="PF01149">
    <property type="entry name" value="Fapy_DNA_glyco"/>
    <property type="match status" value="1"/>
</dbReference>
<feature type="binding site" evidence="15">
    <location>
        <position position="118"/>
    </location>
    <ligand>
        <name>DNA</name>
        <dbReference type="ChEBI" id="CHEBI:16991"/>
    </ligand>
</feature>
<dbReference type="FunFam" id="1.10.8.50:FF:000003">
    <property type="entry name" value="Formamidopyrimidine-DNA glycosylase"/>
    <property type="match status" value="1"/>
</dbReference>
<evidence type="ECO:0000256" key="3">
    <source>
        <dbReference type="ARBA" id="ARBA00011245"/>
    </source>
</evidence>
<dbReference type="GO" id="GO:0034039">
    <property type="term" value="F:8-oxo-7,8-dihydroguanine DNA N-glycosylase activity"/>
    <property type="evidence" value="ECO:0007669"/>
    <property type="project" value="TreeGrafter"/>
</dbReference>
<keyword evidence="9 15" id="KW-0238">DNA-binding</keyword>
<proteinExistence type="inferred from homology"/>
<dbReference type="InterPro" id="IPR020629">
    <property type="entry name" value="FPG_Glyclase"/>
</dbReference>
<dbReference type="SMART" id="SM00898">
    <property type="entry name" value="Fapy_DNA_glyco"/>
    <property type="match status" value="1"/>
</dbReference>
<evidence type="ECO:0000256" key="2">
    <source>
        <dbReference type="ARBA" id="ARBA00009409"/>
    </source>
</evidence>
<evidence type="ECO:0000256" key="8">
    <source>
        <dbReference type="ARBA" id="ARBA00022833"/>
    </source>
</evidence>
<dbReference type="PROSITE" id="PS51068">
    <property type="entry name" value="FPG_CAT"/>
    <property type="match status" value="1"/>
</dbReference>
<dbReference type="SUPFAM" id="SSF81624">
    <property type="entry name" value="N-terminal domain of MutM-like DNA repair proteins"/>
    <property type="match status" value="1"/>
</dbReference>
<dbReference type="Gene3D" id="1.10.8.50">
    <property type="match status" value="1"/>
</dbReference>
<keyword evidence="11 15" id="KW-0456">Lyase</keyword>
<comment type="similarity">
    <text evidence="2 15">Belongs to the FPG family.</text>
</comment>
<dbReference type="HAMAP" id="MF_00103">
    <property type="entry name" value="Fapy_DNA_glycosyl"/>
    <property type="match status" value="1"/>
</dbReference>
<evidence type="ECO:0000259" key="16">
    <source>
        <dbReference type="PROSITE" id="PS51066"/>
    </source>
</evidence>
<keyword evidence="8 15" id="KW-0862">Zinc</keyword>
<evidence type="ECO:0000313" key="18">
    <source>
        <dbReference type="EMBL" id="SDG36141.1"/>
    </source>
</evidence>
<keyword evidence="19" id="KW-1185">Reference proteome</keyword>
<evidence type="ECO:0000256" key="5">
    <source>
        <dbReference type="ARBA" id="ARBA00022763"/>
    </source>
</evidence>
<dbReference type="SMART" id="SM01232">
    <property type="entry name" value="H2TH"/>
    <property type="match status" value="1"/>
</dbReference>
<evidence type="ECO:0000256" key="15">
    <source>
        <dbReference type="HAMAP-Rule" id="MF_00103"/>
    </source>
</evidence>
<dbReference type="InterPro" id="IPR000214">
    <property type="entry name" value="Znf_DNA_glyclase/AP_lyase"/>
</dbReference>
<feature type="active site" description="Schiff-base intermediate with DNA" evidence="15">
    <location>
        <position position="2"/>
    </location>
</feature>
<keyword evidence="12 15" id="KW-0511">Multifunctional enzyme</keyword>
<dbReference type="InterPro" id="IPR010663">
    <property type="entry name" value="Znf_FPG/IleRS"/>
</dbReference>
<evidence type="ECO:0000256" key="6">
    <source>
        <dbReference type="ARBA" id="ARBA00022771"/>
    </source>
</evidence>
<evidence type="ECO:0000256" key="13">
    <source>
        <dbReference type="ARBA" id="ARBA00023295"/>
    </source>
</evidence>
<feature type="domain" description="FPG-type" evidence="16">
    <location>
        <begin position="246"/>
        <end position="280"/>
    </location>
</feature>
<comment type="caution">
    <text evidence="15">Lacks conserved residue(s) required for the propagation of feature annotation.</text>
</comment>
<dbReference type="Proteomes" id="UP000199708">
    <property type="component" value="Unassembled WGS sequence"/>
</dbReference>
<feature type="binding site" evidence="15">
    <location>
        <position position="99"/>
    </location>
    <ligand>
        <name>DNA</name>
        <dbReference type="ChEBI" id="CHEBI:16991"/>
    </ligand>
</feature>
<evidence type="ECO:0000256" key="14">
    <source>
        <dbReference type="ARBA" id="ARBA00044632"/>
    </source>
</evidence>
<keyword evidence="10 15" id="KW-0234">DNA repair</keyword>
<dbReference type="NCBIfam" id="NF002211">
    <property type="entry name" value="PRK01103.1"/>
    <property type="match status" value="1"/>
</dbReference>
<dbReference type="Pfam" id="PF06827">
    <property type="entry name" value="zf-FPG_IleRS"/>
    <property type="match status" value="1"/>
</dbReference>
<dbReference type="InterPro" id="IPR010979">
    <property type="entry name" value="Ribosomal_uS13-like_H2TH"/>
</dbReference>
<dbReference type="GO" id="GO:0003690">
    <property type="term" value="F:double-stranded DNA binding"/>
    <property type="evidence" value="ECO:0007669"/>
    <property type="project" value="UniProtKB-ARBA"/>
</dbReference>
<dbReference type="NCBIfam" id="TIGR00577">
    <property type="entry name" value="fpg"/>
    <property type="match status" value="1"/>
</dbReference>
<reference evidence="18 19" key="1">
    <citation type="submission" date="2016-10" db="EMBL/GenBank/DDBJ databases">
        <authorList>
            <person name="de Groot N.N."/>
        </authorList>
    </citation>
    <scope>NUCLEOTIDE SEQUENCE [LARGE SCALE GENOMIC DNA]</scope>
    <source>
        <strain evidence="18 19">ATCC BAA-466</strain>
    </source>
</reference>
<evidence type="ECO:0000256" key="1">
    <source>
        <dbReference type="ARBA" id="ARBA00001668"/>
    </source>
</evidence>
<dbReference type="InterPro" id="IPR015887">
    <property type="entry name" value="DNA_glyclase_Znf_dom_DNA_BS"/>
</dbReference>
<evidence type="ECO:0000256" key="12">
    <source>
        <dbReference type="ARBA" id="ARBA00023268"/>
    </source>
</evidence>
<comment type="function">
    <text evidence="15">Involved in base excision repair of DNA damaged by oxidation or by mutagenic agents. Acts as DNA glycosylase that recognizes and removes damaged bases. Has a preference for oxidized purines, such as 7,8-dihydro-8-oxoguanine (8-oxoG). Has AP (apurinic/apyrimidinic) lyase activity and introduces nicks in the DNA strand. Cleaves the DNA backbone by beta-delta elimination to generate a single-strand break at the site of the removed base with both 3'- and 5'-phosphates.</text>
</comment>
<dbReference type="AlphaFoldDB" id="A0A1G7TLR0"/>
<dbReference type="PANTHER" id="PTHR22993">
    <property type="entry name" value="FORMAMIDOPYRIMIDINE-DNA GLYCOSYLASE"/>
    <property type="match status" value="1"/>
</dbReference>
<dbReference type="PANTHER" id="PTHR22993:SF9">
    <property type="entry name" value="FORMAMIDOPYRIMIDINE-DNA GLYCOSYLASE"/>
    <property type="match status" value="1"/>
</dbReference>
<comment type="catalytic activity">
    <reaction evidence="1 15">
        <text>Hydrolysis of DNA containing ring-opened 7-methylguanine residues, releasing 2,6-diamino-4-hydroxy-5-(N-methyl)formamidopyrimidine.</text>
        <dbReference type="EC" id="3.2.2.23"/>
    </reaction>
</comment>
<evidence type="ECO:0000256" key="7">
    <source>
        <dbReference type="ARBA" id="ARBA00022801"/>
    </source>
</evidence>
<dbReference type="GO" id="GO:0006284">
    <property type="term" value="P:base-excision repair"/>
    <property type="evidence" value="ECO:0007669"/>
    <property type="project" value="InterPro"/>
</dbReference>
<dbReference type="RefSeq" id="WP_090290077.1">
    <property type="nucleotide sequence ID" value="NZ_FNCK01000006.1"/>
</dbReference>
<feature type="active site" description="Proton donor; for delta-elimination activity" evidence="15">
    <location>
        <position position="270"/>
    </location>
</feature>
<dbReference type="EMBL" id="FNCK01000006">
    <property type="protein sequence ID" value="SDG36141.1"/>
    <property type="molecule type" value="Genomic_DNA"/>
</dbReference>
<dbReference type="GO" id="GO:0003684">
    <property type="term" value="F:damaged DNA binding"/>
    <property type="evidence" value="ECO:0007669"/>
    <property type="project" value="InterPro"/>
</dbReference>
<dbReference type="EC" id="3.2.2.23" evidence="15"/>
<dbReference type="STRING" id="120956.SAMN05421791_10668"/>
<comment type="catalytic activity">
    <reaction evidence="14 15">
        <text>2'-deoxyribonucleotide-(2'-deoxyribose 5'-phosphate)-2'-deoxyribonucleotide-DNA = a 3'-end 2'-deoxyribonucleotide-(2,3-dehydro-2,3-deoxyribose 5'-phosphate)-DNA + a 5'-end 5'-phospho-2'-deoxyribonucleoside-DNA + H(+)</text>
        <dbReference type="Rhea" id="RHEA:66592"/>
        <dbReference type="Rhea" id="RHEA-COMP:13180"/>
        <dbReference type="Rhea" id="RHEA-COMP:16897"/>
        <dbReference type="Rhea" id="RHEA-COMP:17067"/>
        <dbReference type="ChEBI" id="CHEBI:15378"/>
        <dbReference type="ChEBI" id="CHEBI:136412"/>
        <dbReference type="ChEBI" id="CHEBI:157695"/>
        <dbReference type="ChEBI" id="CHEBI:167181"/>
        <dbReference type="EC" id="4.2.99.18"/>
    </reaction>
</comment>
<dbReference type="InterPro" id="IPR012319">
    <property type="entry name" value="FPG_cat"/>
</dbReference>
<dbReference type="GO" id="GO:0140078">
    <property type="term" value="F:class I DNA-(apurinic or apyrimidinic site) endonuclease activity"/>
    <property type="evidence" value="ECO:0007669"/>
    <property type="project" value="UniProtKB-EC"/>
</dbReference>
<protein>
    <recommendedName>
        <fullName evidence="15">Formamidopyrimidine-DNA glycosylase</fullName>
        <shortName evidence="15">Fapy-DNA glycosylase</shortName>
        <ecNumber evidence="15">3.2.2.23</ecNumber>
    </recommendedName>
    <alternativeName>
        <fullName evidence="15">DNA-(apurinic or apyrimidinic site) lyase MutM</fullName>
        <shortName evidence="15">AP lyase MutM</shortName>
        <ecNumber evidence="15">4.2.99.18</ecNumber>
    </alternativeName>
</protein>
<dbReference type="Pfam" id="PF06831">
    <property type="entry name" value="H2TH"/>
    <property type="match status" value="1"/>
</dbReference>
<feature type="domain" description="Formamidopyrimidine-DNA glycosylase catalytic" evidence="17">
    <location>
        <begin position="2"/>
        <end position="121"/>
    </location>
</feature>
<evidence type="ECO:0000256" key="4">
    <source>
        <dbReference type="ARBA" id="ARBA00022723"/>
    </source>
</evidence>
<dbReference type="Gene3D" id="3.20.190.10">
    <property type="entry name" value="MutM-like, N-terminal"/>
    <property type="match status" value="1"/>
</dbReference>
<accession>A0A1G7TLR0</accession>
<gene>
    <name evidence="15" type="primary">mutM</name>
    <name evidence="15" type="synonym">fpg</name>
    <name evidence="18" type="ORF">SAMN05421791_10668</name>
</gene>
<keyword evidence="5 15" id="KW-0227">DNA damage</keyword>
<evidence type="ECO:0000256" key="9">
    <source>
        <dbReference type="ARBA" id="ARBA00023125"/>
    </source>
</evidence>
<dbReference type="InterPro" id="IPR035937">
    <property type="entry name" value="FPG_N"/>
</dbReference>
<evidence type="ECO:0000313" key="19">
    <source>
        <dbReference type="Proteomes" id="UP000199708"/>
    </source>
</evidence>
<comment type="cofactor">
    <cofactor evidence="15">
        <name>Zn(2+)</name>
        <dbReference type="ChEBI" id="CHEBI:29105"/>
    </cofactor>
    <text evidence="15">Binds 1 zinc ion per subunit.</text>
</comment>
<dbReference type="SUPFAM" id="SSF46946">
    <property type="entry name" value="S13-like H2TH domain"/>
    <property type="match status" value="1"/>
</dbReference>
<dbReference type="PROSITE" id="PS01242">
    <property type="entry name" value="ZF_FPG_1"/>
    <property type="match status" value="1"/>
</dbReference>
<dbReference type="EC" id="4.2.99.18" evidence="15"/>
<keyword evidence="6 15" id="KW-0863">Zinc-finger</keyword>
<dbReference type="PROSITE" id="PS51066">
    <property type="entry name" value="ZF_FPG_2"/>
    <property type="match status" value="1"/>
</dbReference>
<dbReference type="CDD" id="cd08966">
    <property type="entry name" value="EcFpg-like_N"/>
    <property type="match status" value="1"/>
</dbReference>
<dbReference type="GO" id="GO:0008270">
    <property type="term" value="F:zinc ion binding"/>
    <property type="evidence" value="ECO:0007669"/>
    <property type="project" value="UniProtKB-UniRule"/>
</dbReference>
<comment type="subunit">
    <text evidence="3 15">Monomer.</text>
</comment>
<evidence type="ECO:0000256" key="11">
    <source>
        <dbReference type="ARBA" id="ARBA00023239"/>
    </source>
</evidence>
<keyword evidence="7 15" id="KW-0378">Hydrolase</keyword>
<name>A0A1G7TLR0_9LACT</name>
<organism evidence="18 19">
    <name type="scientific">Facklamia miroungae</name>
    <dbReference type="NCBI Taxonomy" id="120956"/>
    <lineage>
        <taxon>Bacteria</taxon>
        <taxon>Bacillati</taxon>
        <taxon>Bacillota</taxon>
        <taxon>Bacilli</taxon>
        <taxon>Lactobacillales</taxon>
        <taxon>Aerococcaceae</taxon>
        <taxon>Facklamia</taxon>
    </lineage>
</organism>
<evidence type="ECO:0000256" key="10">
    <source>
        <dbReference type="ARBA" id="ARBA00023204"/>
    </source>
</evidence>
<feature type="active site" description="Proton donor" evidence="15">
    <location>
        <position position="3"/>
    </location>
</feature>
<sequence length="283" mass="32308">MPELPEVNSVMLGLNQLVQGKTIKKARVYWPRIVGRETFEEAQSFAMELANQQIQLVDRRGKYLIFYLSDKIMISHLRMEGKYQYIPKDQIGDYQKDKHTHLEFSMTDGSLLNYHDVRKFGRIELIKKESIEVFFRDKKLGPEPIESEFKLEKFQVSLAKINRAIKPVLLEQKVVAGLGNIYVDESLFRAGIHPSSLASSIPPHQIKRLHQSIIQVIAEAVEAGGSSIRTYRNTLGEAGKFQHALKVYGRKGQPCVNCGSSIEKIQLAQRGTHYCPNCQKIYC</sequence>
<dbReference type="OrthoDB" id="9800855at2"/>
<dbReference type="SUPFAM" id="SSF57716">
    <property type="entry name" value="Glucocorticoid receptor-like (DNA-binding domain)"/>
    <property type="match status" value="1"/>
</dbReference>
<keyword evidence="13 15" id="KW-0326">Glycosidase</keyword>
<feature type="active site" description="Proton donor; for beta-elimination activity" evidence="15">
    <location>
        <position position="62"/>
    </location>
</feature>